<reference evidence="3 4" key="1">
    <citation type="submission" date="2022-06" db="EMBL/GenBank/DDBJ databases">
        <authorList>
            <person name="Jeon C.O."/>
        </authorList>
    </citation>
    <scope>NUCLEOTIDE SEQUENCE [LARGE SCALE GENOMIC DNA]</scope>
    <source>
        <strain evidence="3 4">KCTC 13943</strain>
    </source>
</reference>
<comment type="caution">
    <text evidence="3">The sequence shown here is derived from an EMBL/GenBank/DDBJ whole genome shotgun (WGS) entry which is preliminary data.</text>
</comment>
<keyword evidence="1" id="KW-0175">Coiled coil</keyword>
<evidence type="ECO:0008006" key="5">
    <source>
        <dbReference type="Google" id="ProtNLM"/>
    </source>
</evidence>
<gene>
    <name evidence="3" type="ORF">NDK43_25125</name>
</gene>
<dbReference type="EMBL" id="JAMQCR010000002">
    <property type="protein sequence ID" value="MCM2535024.1"/>
    <property type="molecule type" value="Genomic_DNA"/>
</dbReference>
<protein>
    <recommendedName>
        <fullName evidence="5">Transposase</fullName>
    </recommendedName>
</protein>
<name>A0ABT0WG21_9BACI</name>
<feature type="region of interest" description="Disordered" evidence="2">
    <location>
        <begin position="1"/>
        <end position="20"/>
    </location>
</feature>
<sequence length="573" mass="67797">MIREWFEGKKQKNTKKNEQSNFKKTLNTIRKYHTPLNVIEIEIKILPSQHYKMMRIGEHLRIIRNTVVGVLFKNYKQMVRTKKYRALMKQYRLVTEKMSKQNADIKLLDNELDSLKEKLEELREKYNVTFDFARNFGAEMRERKFSLPDAVTVLSVCEMAWKSIEKILFSDGENPYFYKRNDFVTFQGKQAERCIILKKNKKNSELFVSHNGMNFSLIIKKTDLFIQESLSRFVHYMENSVEIDKENVERHLSGKSILPTYRIRNNRIVRKEIRGKIRYFLQIVSEGNPVVKRKKDGSFRHTFGTGRIGGDIGTQSIAIFSIGKVLLKNLAERSNSSFKLEREITNIQRYIDRSRRTMNPKNYNADGTIKKGKKTWGFSNRYLNAQRKLRNLQRKAAESRKYAHNEDINYFRTLGDELIIESMNIRALQKKAKVATKSDKTGKWNKRKRFGKSILNRSPGYFIEQVKYRFRLTGGTVKEVNTWTFKASQYDHVLDTENKKQLSKRWHTLPCGTKIQRDLYSAFLLYCSEKDLQKPNNEMCHNTFEKFYQFHELCIKEIKNNRMVVLNSGIKIS</sequence>
<evidence type="ECO:0000256" key="1">
    <source>
        <dbReference type="SAM" id="Coils"/>
    </source>
</evidence>
<evidence type="ECO:0000313" key="3">
    <source>
        <dbReference type="EMBL" id="MCM2535024.1"/>
    </source>
</evidence>
<accession>A0ABT0WG21</accession>
<proteinExistence type="predicted"/>
<keyword evidence="4" id="KW-1185">Reference proteome</keyword>
<feature type="compositionally biased region" description="Basic and acidic residues" evidence="2">
    <location>
        <begin position="1"/>
        <end position="18"/>
    </location>
</feature>
<dbReference type="Proteomes" id="UP001523262">
    <property type="component" value="Unassembled WGS sequence"/>
</dbReference>
<evidence type="ECO:0000256" key="2">
    <source>
        <dbReference type="SAM" id="MobiDB-lite"/>
    </source>
</evidence>
<feature type="coiled-coil region" evidence="1">
    <location>
        <begin position="98"/>
        <end position="125"/>
    </location>
</feature>
<organism evidence="3 4">
    <name type="scientific">Neobacillus pocheonensis</name>
    <dbReference type="NCBI Taxonomy" id="363869"/>
    <lineage>
        <taxon>Bacteria</taxon>
        <taxon>Bacillati</taxon>
        <taxon>Bacillota</taxon>
        <taxon>Bacilli</taxon>
        <taxon>Bacillales</taxon>
        <taxon>Bacillaceae</taxon>
        <taxon>Neobacillus</taxon>
    </lineage>
</organism>
<evidence type="ECO:0000313" key="4">
    <source>
        <dbReference type="Proteomes" id="UP001523262"/>
    </source>
</evidence>